<comment type="cofactor">
    <cofactor evidence="9">
        <name>Mg(2+)</name>
        <dbReference type="ChEBI" id="CHEBI:18420"/>
    </cofactor>
    <text evidence="9">Requires a divalent cation, most likely magnesium in vivo, as an electrophilic catalyst to aid phosphoryl group transfer. It is the chelate of the metal and the nucleotide that is the actual substrate.</text>
</comment>
<comment type="function">
    <text evidence="9">Catalyzes the phosphorylation of ribose at O-5 in a reaction requiring ATP and magnesium. The resulting D-ribose-5-phosphate can then be used either for sythesis of nucleotides, histidine, and tryptophan, or as a component of the pentose phosphate pathway.</text>
</comment>
<dbReference type="CDD" id="cd01174">
    <property type="entry name" value="ribokinase"/>
    <property type="match status" value="1"/>
</dbReference>
<feature type="binding site" evidence="9">
    <location>
        <begin position="38"/>
        <end position="42"/>
    </location>
    <ligand>
        <name>substrate</name>
    </ligand>
</feature>
<sequence>MSVSVFGSLNLDIALRLPVRAAWGQTLLVDEGEQAVGGKGLNQAVAAARFGSVTHMAGAVGGDAAGVMLREALEAEGVDTAHVEVLEGRGSGRATILIEPGGDNMIAVEAAANLSARAAAAMGVIDAATRVLLVQLETDIDEIAALLASEAAGPTRKILNAAPAILPGSRLFDLCDMLIFNQTEFADYLGLDREPEGLDDLLVSRRLLTRPDQAVVVTLGAAGSAAVWADRAIFAPAIRAETVVDTSGAGDCFCGVVAACVDQGIGLEDALRLGNAAASISVGRRGAAPSMPRRAEVDALVAALA</sequence>
<evidence type="ECO:0000256" key="2">
    <source>
        <dbReference type="ARBA" id="ARBA00022723"/>
    </source>
</evidence>
<dbReference type="GO" id="GO:0004747">
    <property type="term" value="F:ribokinase activity"/>
    <property type="evidence" value="ECO:0007669"/>
    <property type="project" value="UniProtKB-UniRule"/>
</dbReference>
<dbReference type="Pfam" id="PF00294">
    <property type="entry name" value="PfkB"/>
    <property type="match status" value="1"/>
</dbReference>
<keyword evidence="9" id="KW-0963">Cytoplasm</keyword>
<evidence type="ECO:0000256" key="3">
    <source>
        <dbReference type="ARBA" id="ARBA00022741"/>
    </source>
</evidence>
<feature type="binding site" evidence="9">
    <location>
        <position position="245"/>
    </location>
    <ligand>
        <name>K(+)</name>
        <dbReference type="ChEBI" id="CHEBI:29103"/>
    </ligand>
</feature>
<keyword evidence="8 9" id="KW-0119">Carbohydrate metabolism</keyword>
<dbReference type="SUPFAM" id="SSF53613">
    <property type="entry name" value="Ribokinase-like"/>
    <property type="match status" value="1"/>
</dbReference>
<evidence type="ECO:0000256" key="5">
    <source>
        <dbReference type="ARBA" id="ARBA00022840"/>
    </source>
</evidence>
<keyword evidence="3 9" id="KW-0547">Nucleotide-binding</keyword>
<keyword evidence="5 9" id="KW-0067">ATP-binding</keyword>
<dbReference type="InterPro" id="IPR002139">
    <property type="entry name" value="Ribo/fructo_kinase"/>
</dbReference>
<dbReference type="InterPro" id="IPR011877">
    <property type="entry name" value="Ribokinase"/>
</dbReference>
<keyword evidence="7 9" id="KW-0630">Potassium</keyword>
<keyword evidence="1 9" id="KW-0808">Transferase</keyword>
<dbReference type="Gene3D" id="3.40.1190.20">
    <property type="match status" value="1"/>
</dbReference>
<feature type="binding site" evidence="9">
    <location>
        <begin position="250"/>
        <end position="251"/>
    </location>
    <ligand>
        <name>ATP</name>
        <dbReference type="ChEBI" id="CHEBI:30616"/>
    </ligand>
</feature>
<feature type="binding site" evidence="9">
    <location>
        <position position="137"/>
    </location>
    <ligand>
        <name>substrate</name>
    </ligand>
</feature>
<dbReference type="PATRIC" id="fig|1114963.3.peg.4684"/>
<dbReference type="Proteomes" id="UP000052268">
    <property type="component" value="Unassembled WGS sequence"/>
</dbReference>
<dbReference type="InterPro" id="IPR029056">
    <property type="entry name" value="Ribokinase-like"/>
</dbReference>
<dbReference type="GO" id="GO:0005524">
    <property type="term" value="F:ATP binding"/>
    <property type="evidence" value="ECO:0007669"/>
    <property type="project" value="UniProtKB-UniRule"/>
</dbReference>
<keyword evidence="4 9" id="KW-0418">Kinase</keyword>
<dbReference type="EMBL" id="JACU01000013">
    <property type="protein sequence ID" value="KMS51151.1"/>
    <property type="molecule type" value="Genomic_DNA"/>
</dbReference>
<feature type="binding site" evidence="9">
    <location>
        <position position="247"/>
    </location>
    <ligand>
        <name>K(+)</name>
        <dbReference type="ChEBI" id="CHEBI:29103"/>
    </ligand>
</feature>
<dbReference type="AlphaFoldDB" id="A0A0J7XGI5"/>
<feature type="binding site" evidence="9">
    <location>
        <position position="281"/>
    </location>
    <ligand>
        <name>K(+)</name>
        <dbReference type="ChEBI" id="CHEBI:29103"/>
    </ligand>
</feature>
<gene>
    <name evidence="9" type="primary">rbsK</name>
    <name evidence="11" type="ORF">V474_05195</name>
</gene>
<feature type="binding site" evidence="9">
    <location>
        <begin position="218"/>
        <end position="223"/>
    </location>
    <ligand>
        <name>ATP</name>
        <dbReference type="ChEBI" id="CHEBI:30616"/>
    </ligand>
</feature>
<comment type="caution">
    <text evidence="11">The sequence shown here is derived from an EMBL/GenBank/DDBJ whole genome shotgun (WGS) entry which is preliminary data.</text>
</comment>
<evidence type="ECO:0000256" key="9">
    <source>
        <dbReference type="HAMAP-Rule" id="MF_01987"/>
    </source>
</evidence>
<feature type="active site" description="Proton acceptor" evidence="9">
    <location>
        <position position="251"/>
    </location>
</feature>
<proteinExistence type="inferred from homology"/>
<feature type="binding site" evidence="9">
    <location>
        <position position="290"/>
    </location>
    <ligand>
        <name>K(+)</name>
        <dbReference type="ChEBI" id="CHEBI:29103"/>
    </ligand>
</feature>
<feature type="binding site" evidence="9">
    <location>
        <position position="251"/>
    </location>
    <ligand>
        <name>substrate</name>
    </ligand>
</feature>
<keyword evidence="2 9" id="KW-0479">Metal-binding</keyword>
<organism evidence="11 12">
    <name type="scientific">Novosphingobium barchaimii LL02</name>
    <dbReference type="NCBI Taxonomy" id="1114963"/>
    <lineage>
        <taxon>Bacteria</taxon>
        <taxon>Pseudomonadati</taxon>
        <taxon>Pseudomonadota</taxon>
        <taxon>Alphaproteobacteria</taxon>
        <taxon>Sphingomonadales</taxon>
        <taxon>Sphingomonadaceae</taxon>
        <taxon>Novosphingobium</taxon>
    </lineage>
</organism>
<evidence type="ECO:0000256" key="7">
    <source>
        <dbReference type="ARBA" id="ARBA00022958"/>
    </source>
</evidence>
<dbReference type="PRINTS" id="PR00990">
    <property type="entry name" value="RIBOKINASE"/>
</dbReference>
<dbReference type="HAMAP" id="MF_01987">
    <property type="entry name" value="Ribokinase"/>
    <property type="match status" value="1"/>
</dbReference>
<dbReference type="RefSeq" id="WP_059153404.1">
    <property type="nucleotide sequence ID" value="NZ_KQ130459.1"/>
</dbReference>
<dbReference type="UniPathway" id="UPA00916">
    <property type="reaction ID" value="UER00889"/>
</dbReference>
<feature type="binding site" evidence="9">
    <location>
        <begin position="10"/>
        <end position="12"/>
    </location>
    <ligand>
        <name>substrate</name>
    </ligand>
</feature>
<feature type="binding site" evidence="9">
    <location>
        <position position="284"/>
    </location>
    <ligand>
        <name>K(+)</name>
        <dbReference type="ChEBI" id="CHEBI:29103"/>
    </ligand>
</feature>
<evidence type="ECO:0000256" key="8">
    <source>
        <dbReference type="ARBA" id="ARBA00023277"/>
    </source>
</evidence>
<feature type="binding site" evidence="9">
    <location>
        <position position="286"/>
    </location>
    <ligand>
        <name>K(+)</name>
        <dbReference type="ChEBI" id="CHEBI:29103"/>
    </ligand>
</feature>
<accession>A0A0J7XGI5</accession>
<comment type="subcellular location">
    <subcellularLocation>
        <location evidence="9">Cytoplasm</location>
    </subcellularLocation>
</comment>
<dbReference type="PANTHER" id="PTHR10584">
    <property type="entry name" value="SUGAR KINASE"/>
    <property type="match status" value="1"/>
</dbReference>
<comment type="subunit">
    <text evidence="9">Homodimer.</text>
</comment>
<feature type="domain" description="Carbohydrate kinase PfkB" evidence="10">
    <location>
        <begin position="3"/>
        <end position="292"/>
    </location>
</feature>
<comment type="caution">
    <text evidence="9">Lacks conserved residue(s) required for the propagation of feature annotation.</text>
</comment>
<evidence type="ECO:0000313" key="12">
    <source>
        <dbReference type="Proteomes" id="UP000052268"/>
    </source>
</evidence>
<feature type="binding site" evidence="9">
    <location>
        <position position="181"/>
    </location>
    <ligand>
        <name>ATP</name>
        <dbReference type="ChEBI" id="CHEBI:30616"/>
    </ligand>
</feature>
<keyword evidence="12" id="KW-1185">Reference proteome</keyword>
<protein>
    <recommendedName>
        <fullName evidence="9">Ribokinase</fullName>
        <shortName evidence="9">RK</shortName>
        <ecNumber evidence="9">2.7.1.15</ecNumber>
    </recommendedName>
</protein>
<dbReference type="GO" id="GO:0005737">
    <property type="term" value="C:cytoplasm"/>
    <property type="evidence" value="ECO:0007669"/>
    <property type="project" value="UniProtKB-SubCell"/>
</dbReference>
<reference evidence="11 12" key="1">
    <citation type="journal article" date="2015" name="G3 (Bethesda)">
        <title>Insights into Ongoing Evolution of the Hexachlorocyclohexane Catabolic Pathway from Comparative Genomics of Ten Sphingomonadaceae Strains.</title>
        <authorList>
            <person name="Pearce S.L."/>
            <person name="Oakeshott J.G."/>
            <person name="Pandey G."/>
        </authorList>
    </citation>
    <scope>NUCLEOTIDE SEQUENCE [LARGE SCALE GENOMIC DNA]</scope>
    <source>
        <strain evidence="11 12">LL02</strain>
    </source>
</reference>
<comment type="pathway">
    <text evidence="9">Carbohydrate metabolism; D-ribose degradation; D-ribose 5-phosphate from beta-D-ribopyranose: step 2/2.</text>
</comment>
<name>A0A0J7XGI5_9SPHN</name>
<comment type="similarity">
    <text evidence="9">Belongs to the carbohydrate kinase PfkB family. Ribokinase subfamily.</text>
</comment>
<dbReference type="GO" id="GO:0046872">
    <property type="term" value="F:metal ion binding"/>
    <property type="evidence" value="ECO:0007669"/>
    <property type="project" value="UniProtKB-KW"/>
</dbReference>
<comment type="catalytic activity">
    <reaction evidence="9">
        <text>D-ribose + ATP = D-ribose 5-phosphate + ADP + H(+)</text>
        <dbReference type="Rhea" id="RHEA:13697"/>
        <dbReference type="ChEBI" id="CHEBI:15378"/>
        <dbReference type="ChEBI" id="CHEBI:30616"/>
        <dbReference type="ChEBI" id="CHEBI:47013"/>
        <dbReference type="ChEBI" id="CHEBI:78346"/>
        <dbReference type="ChEBI" id="CHEBI:456216"/>
        <dbReference type="EC" id="2.7.1.15"/>
    </reaction>
</comment>
<evidence type="ECO:0000256" key="6">
    <source>
        <dbReference type="ARBA" id="ARBA00022842"/>
    </source>
</evidence>
<evidence type="ECO:0000259" key="10">
    <source>
        <dbReference type="Pfam" id="PF00294"/>
    </source>
</evidence>
<dbReference type="GO" id="GO:0019303">
    <property type="term" value="P:D-ribose catabolic process"/>
    <property type="evidence" value="ECO:0007669"/>
    <property type="project" value="UniProtKB-UniRule"/>
</dbReference>
<dbReference type="EC" id="2.7.1.15" evidence="9"/>
<dbReference type="PANTHER" id="PTHR10584:SF166">
    <property type="entry name" value="RIBOKINASE"/>
    <property type="match status" value="1"/>
</dbReference>
<dbReference type="InterPro" id="IPR011611">
    <property type="entry name" value="PfkB_dom"/>
</dbReference>
<dbReference type="OrthoDB" id="9775849at2"/>
<keyword evidence="6 9" id="KW-0460">Magnesium</keyword>
<comment type="activity regulation">
    <text evidence="9">Activated by a monovalent cation that binds near, but not in, the active site. The most likely occupant of the site in vivo is potassium. Ion binding induces a conformational change that may alter substrate affinity.</text>
</comment>
<evidence type="ECO:0000313" key="11">
    <source>
        <dbReference type="EMBL" id="KMS51151.1"/>
    </source>
</evidence>
<evidence type="ECO:0000256" key="1">
    <source>
        <dbReference type="ARBA" id="ARBA00022679"/>
    </source>
</evidence>
<feature type="binding site" evidence="9">
    <location>
        <position position="275"/>
    </location>
    <ligand>
        <name>ATP</name>
        <dbReference type="ChEBI" id="CHEBI:30616"/>
    </ligand>
</feature>
<evidence type="ECO:0000256" key="4">
    <source>
        <dbReference type="ARBA" id="ARBA00022777"/>
    </source>
</evidence>